<evidence type="ECO:0000256" key="1">
    <source>
        <dbReference type="SAM" id="MobiDB-lite"/>
    </source>
</evidence>
<dbReference type="Proteomes" id="UP000197025">
    <property type="component" value="Unassembled WGS sequence"/>
</dbReference>
<organism evidence="2 3">
    <name type="scientific">Thermoflexus hugenholtzii JAD2</name>
    <dbReference type="NCBI Taxonomy" id="877466"/>
    <lineage>
        <taxon>Bacteria</taxon>
        <taxon>Bacillati</taxon>
        <taxon>Chloroflexota</taxon>
        <taxon>Thermoflexia</taxon>
        <taxon>Thermoflexales</taxon>
        <taxon>Thermoflexaceae</taxon>
        <taxon>Thermoflexus</taxon>
    </lineage>
</organism>
<accession>A0A212R2V4</accession>
<evidence type="ECO:0000313" key="3">
    <source>
        <dbReference type="Proteomes" id="UP000197025"/>
    </source>
</evidence>
<protein>
    <submittedName>
        <fullName evidence="2">Uncharacterized protein</fullName>
    </submittedName>
</protein>
<sequence length="87" mass="9568">MGNYWWEAEGSPSKPRAKKRRASQALAEGPSLTFSLHPPQEAEQAVEIHRAGDPCPNCGFARLEYDGYFNLHCPICGFRTGARGACT</sequence>
<dbReference type="RefSeq" id="WP_088571358.1">
    <property type="nucleotide sequence ID" value="NZ_FYEK01000028.1"/>
</dbReference>
<dbReference type="AlphaFoldDB" id="A0A212R2V4"/>
<proteinExistence type="predicted"/>
<gene>
    <name evidence="2" type="ORF">SAMN02746019_00001040</name>
</gene>
<evidence type="ECO:0000313" key="2">
    <source>
        <dbReference type="EMBL" id="SNB66364.1"/>
    </source>
</evidence>
<dbReference type="EMBL" id="FYEK01000028">
    <property type="protein sequence ID" value="SNB66364.1"/>
    <property type="molecule type" value="Genomic_DNA"/>
</dbReference>
<name>A0A212R2V4_9CHLR</name>
<reference evidence="3" key="1">
    <citation type="submission" date="2017-06" db="EMBL/GenBank/DDBJ databases">
        <authorList>
            <person name="Varghese N."/>
            <person name="Submissions S."/>
        </authorList>
    </citation>
    <scope>NUCLEOTIDE SEQUENCE [LARGE SCALE GENOMIC DNA]</scope>
    <source>
        <strain evidence="3">JAD2</strain>
    </source>
</reference>
<dbReference type="InParanoid" id="A0A212R2V4"/>
<keyword evidence="3" id="KW-1185">Reference proteome</keyword>
<feature type="region of interest" description="Disordered" evidence="1">
    <location>
        <begin position="1"/>
        <end position="36"/>
    </location>
</feature>